<evidence type="ECO:0000313" key="4">
    <source>
        <dbReference type="EMBL" id="TXG70568.1"/>
    </source>
</evidence>
<dbReference type="GO" id="GO:0003676">
    <property type="term" value="F:nucleic acid binding"/>
    <property type="evidence" value="ECO:0007669"/>
    <property type="project" value="InterPro"/>
</dbReference>
<evidence type="ECO:0000256" key="2">
    <source>
        <dbReference type="SAM" id="MobiDB-lite"/>
    </source>
</evidence>
<dbReference type="PROSITE" id="PS50158">
    <property type="entry name" value="ZF_CCHC"/>
    <property type="match status" value="1"/>
</dbReference>
<comment type="caution">
    <text evidence="4">The sequence shown here is derived from an EMBL/GenBank/DDBJ whole genome shotgun (WGS) entry which is preliminary data.</text>
</comment>
<dbReference type="PANTHER" id="PTHR31286:SF167">
    <property type="entry name" value="OS09G0268800 PROTEIN"/>
    <property type="match status" value="1"/>
</dbReference>
<accession>A0A5C7IN84</accession>
<feature type="region of interest" description="Disordered" evidence="2">
    <location>
        <begin position="218"/>
        <end position="239"/>
    </location>
</feature>
<evidence type="ECO:0000259" key="3">
    <source>
        <dbReference type="PROSITE" id="PS50158"/>
    </source>
</evidence>
<keyword evidence="5" id="KW-1185">Reference proteome</keyword>
<proteinExistence type="predicted"/>
<dbReference type="InterPro" id="IPR025836">
    <property type="entry name" value="Zn_knuckle_CX2CX4HX4C"/>
</dbReference>
<dbReference type="PANTHER" id="PTHR31286">
    <property type="entry name" value="GLYCINE-RICH CELL WALL STRUCTURAL PROTEIN 1.8-LIKE"/>
    <property type="match status" value="1"/>
</dbReference>
<evidence type="ECO:0000313" key="5">
    <source>
        <dbReference type="Proteomes" id="UP000323000"/>
    </source>
</evidence>
<protein>
    <recommendedName>
        <fullName evidence="3">CCHC-type domain-containing protein</fullName>
    </recommendedName>
</protein>
<sequence>MDAQEIAKLCENLSLKDKEGPLMPLRTGLKDGEKGLVLRLASRIKSNKLVNRDAFINLILRIWRLRYGVDIEVIEGNTFSFTFKDEVAFWIQIHNVPLLCMTTKIGRFLGSMIGVVKEIDDDGTGDCVGKYIRIMVVVNVDQPLRRILRVDVLRDGKESTMLLRYERLPEHCFRCGLVGHVVRDCLSKSTSDELEDFNLLFGPWLNASSPMKLSQFWSSSENRKSGGGSEINDRQPVMQNGSREITVAGQRDNDGKGKAVLVSAVEKPSSVAHLERTDVAQSSEKIPDQLRKDTKGMNPVRRNLSFVFGEMGKTESGRETDPNNQRLDRPNMVRDDMRTKNTDSNVGQRVVADSMESIIGAVKSDGLRPRKVIGTDLESLEMDVDVSGPSEKEGSENSNIEASTAKLVLISSAMGGDPLML</sequence>
<evidence type="ECO:0000256" key="1">
    <source>
        <dbReference type="PROSITE-ProRule" id="PRU00047"/>
    </source>
</evidence>
<dbReference type="GO" id="GO:0008270">
    <property type="term" value="F:zinc ion binding"/>
    <property type="evidence" value="ECO:0007669"/>
    <property type="project" value="UniProtKB-KW"/>
</dbReference>
<gene>
    <name evidence="4" type="ORF">EZV62_005503</name>
</gene>
<organism evidence="4 5">
    <name type="scientific">Acer yangbiense</name>
    <dbReference type="NCBI Taxonomy" id="1000413"/>
    <lineage>
        <taxon>Eukaryota</taxon>
        <taxon>Viridiplantae</taxon>
        <taxon>Streptophyta</taxon>
        <taxon>Embryophyta</taxon>
        <taxon>Tracheophyta</taxon>
        <taxon>Spermatophyta</taxon>
        <taxon>Magnoliopsida</taxon>
        <taxon>eudicotyledons</taxon>
        <taxon>Gunneridae</taxon>
        <taxon>Pentapetalae</taxon>
        <taxon>rosids</taxon>
        <taxon>malvids</taxon>
        <taxon>Sapindales</taxon>
        <taxon>Sapindaceae</taxon>
        <taxon>Hippocastanoideae</taxon>
        <taxon>Acereae</taxon>
        <taxon>Acer</taxon>
    </lineage>
</organism>
<keyword evidence="1" id="KW-0479">Metal-binding</keyword>
<feature type="domain" description="CCHC-type" evidence="3">
    <location>
        <begin position="172"/>
        <end position="185"/>
    </location>
</feature>
<dbReference type="AlphaFoldDB" id="A0A5C7IN84"/>
<dbReference type="InterPro" id="IPR040256">
    <property type="entry name" value="At4g02000-like"/>
</dbReference>
<dbReference type="Pfam" id="PF14392">
    <property type="entry name" value="zf-CCHC_4"/>
    <property type="match status" value="1"/>
</dbReference>
<dbReference type="EMBL" id="VAHF01000002">
    <property type="protein sequence ID" value="TXG70568.1"/>
    <property type="molecule type" value="Genomic_DNA"/>
</dbReference>
<dbReference type="Proteomes" id="UP000323000">
    <property type="component" value="Chromosome 2"/>
</dbReference>
<keyword evidence="1" id="KW-0863">Zinc-finger</keyword>
<keyword evidence="1" id="KW-0862">Zinc</keyword>
<dbReference type="InterPro" id="IPR001878">
    <property type="entry name" value="Znf_CCHC"/>
</dbReference>
<name>A0A5C7IN84_9ROSI</name>
<dbReference type="OrthoDB" id="2219495at2759"/>
<reference evidence="5" key="1">
    <citation type="journal article" date="2019" name="Gigascience">
        <title>De novo genome assembly of the endangered Acer yangbiense, a plant species with extremely small populations endemic to Yunnan Province, China.</title>
        <authorList>
            <person name="Yang J."/>
            <person name="Wariss H.M."/>
            <person name="Tao L."/>
            <person name="Zhang R."/>
            <person name="Yun Q."/>
            <person name="Hollingsworth P."/>
            <person name="Dao Z."/>
            <person name="Luo G."/>
            <person name="Guo H."/>
            <person name="Ma Y."/>
            <person name="Sun W."/>
        </authorList>
    </citation>
    <scope>NUCLEOTIDE SEQUENCE [LARGE SCALE GENOMIC DNA]</scope>
    <source>
        <strain evidence="5">cv. Malutang</strain>
    </source>
</reference>